<dbReference type="Proteomes" id="UP001187415">
    <property type="component" value="Unassembled WGS sequence"/>
</dbReference>
<dbReference type="PANTHER" id="PTHR31698">
    <property type="entry name" value="LYSOZYME G FAMILY MEMBER"/>
    <property type="match status" value="1"/>
</dbReference>
<dbReference type="InterPro" id="IPR036179">
    <property type="entry name" value="Ig-like_dom_sf"/>
</dbReference>
<dbReference type="Pfam" id="PF07686">
    <property type="entry name" value="V-set"/>
    <property type="match status" value="1"/>
</dbReference>
<evidence type="ECO:0000313" key="4">
    <source>
        <dbReference type="EMBL" id="KAK2863408.1"/>
    </source>
</evidence>
<dbReference type="InterPro" id="IPR007110">
    <property type="entry name" value="Ig-like_dom"/>
</dbReference>
<evidence type="ECO:0000259" key="3">
    <source>
        <dbReference type="PROSITE" id="PS50835"/>
    </source>
</evidence>
<feature type="signal peptide" evidence="2">
    <location>
        <begin position="1"/>
        <end position="23"/>
    </location>
</feature>
<accession>A0AA88P1X6</accession>
<organism evidence="4 5">
    <name type="scientific">Channa striata</name>
    <name type="common">Snakehead murrel</name>
    <name type="synonym">Ophicephalus striatus</name>
    <dbReference type="NCBI Taxonomy" id="64152"/>
    <lineage>
        <taxon>Eukaryota</taxon>
        <taxon>Metazoa</taxon>
        <taxon>Chordata</taxon>
        <taxon>Craniata</taxon>
        <taxon>Vertebrata</taxon>
        <taxon>Euteleostomi</taxon>
        <taxon>Actinopterygii</taxon>
        <taxon>Neopterygii</taxon>
        <taxon>Teleostei</taxon>
        <taxon>Neoteleostei</taxon>
        <taxon>Acanthomorphata</taxon>
        <taxon>Anabantaria</taxon>
        <taxon>Anabantiformes</taxon>
        <taxon>Channoidei</taxon>
        <taxon>Channidae</taxon>
        <taxon>Channa</taxon>
    </lineage>
</organism>
<feature type="chain" id="PRO_5041659002" description="Ig-like domain-containing protein" evidence="2">
    <location>
        <begin position="24"/>
        <end position="441"/>
    </location>
</feature>
<proteinExistence type="predicted"/>
<dbReference type="SUPFAM" id="SSF48726">
    <property type="entry name" value="Immunoglobulin"/>
    <property type="match status" value="1"/>
</dbReference>
<dbReference type="Gene3D" id="2.60.40.10">
    <property type="entry name" value="Immunoglobulins"/>
    <property type="match status" value="2"/>
</dbReference>
<dbReference type="SUPFAM" id="SSF53955">
    <property type="entry name" value="Lysozyme-like"/>
    <property type="match status" value="1"/>
</dbReference>
<evidence type="ECO:0000256" key="2">
    <source>
        <dbReference type="SAM" id="SignalP"/>
    </source>
</evidence>
<dbReference type="Gene3D" id="1.10.530.10">
    <property type="match status" value="1"/>
</dbReference>
<sequence length="441" mass="48730">MKEAAVTCFVSLVCGVLVPGSGALSPIDFAVKVFAVSGEDVTLRVHPMTSIYRMTVEWSQVDGPRQSTVHVERNGKELLKEKAAEFLGRTALMKDGSLVLRNITRQDSGMYRCAIFGGSAAEVEMFFSLTVGLVPEVNISLRRTSANKIFLHWDSRDWSLKPQISLLDGRRKALPADMAQAEIFPGPDDLYSVRASVNTKAAKETGIIICRVEMPGSSVVKETQIFISDEFHPRDSSLTHVLVPVITFTLGLLLAVAFYFFGGMATIMKLQHLLRGWSLAVKSDSVVDEVTTVIDFNITNMDTTGTSRPLISYDTELRGIKASQELARRDLEGMLAYKDKIINAANMHSIHPAIIAAIISRQSQFGATLRPNGFGHTDSDCFGLMQINRHYHILEGGPYDEIHLKQGASIVHNCFETMKNKKPCLDQRTANERSVGLLHSR</sequence>
<keyword evidence="1" id="KW-0812">Transmembrane</keyword>
<evidence type="ECO:0000313" key="5">
    <source>
        <dbReference type="Proteomes" id="UP001187415"/>
    </source>
</evidence>
<comment type="caution">
    <text evidence="4">The sequence shown here is derived from an EMBL/GenBank/DDBJ whole genome shotgun (WGS) entry which is preliminary data.</text>
</comment>
<keyword evidence="2" id="KW-0732">Signal</keyword>
<dbReference type="InterPro" id="IPR013783">
    <property type="entry name" value="Ig-like_fold"/>
</dbReference>
<dbReference type="PROSITE" id="PS50835">
    <property type="entry name" value="IG_LIKE"/>
    <property type="match status" value="1"/>
</dbReference>
<dbReference type="InterPro" id="IPR003599">
    <property type="entry name" value="Ig_sub"/>
</dbReference>
<dbReference type="PANTHER" id="PTHR31698:SF8">
    <property type="entry name" value="LYSOZYME G-RELATED"/>
    <property type="match status" value="1"/>
</dbReference>
<feature type="transmembrane region" description="Helical" evidence="1">
    <location>
        <begin position="241"/>
        <end position="261"/>
    </location>
</feature>
<name>A0AA88P1X6_CHASR</name>
<keyword evidence="1" id="KW-1133">Transmembrane helix</keyword>
<dbReference type="InterPro" id="IPR023346">
    <property type="entry name" value="Lysozyme-like_dom_sf"/>
</dbReference>
<evidence type="ECO:0000256" key="1">
    <source>
        <dbReference type="SAM" id="Phobius"/>
    </source>
</evidence>
<reference evidence="4" key="1">
    <citation type="submission" date="2023-07" db="EMBL/GenBank/DDBJ databases">
        <title>Chromosome-level Genome Assembly of Striped Snakehead (Channa striata).</title>
        <authorList>
            <person name="Liu H."/>
        </authorList>
    </citation>
    <scope>NUCLEOTIDE SEQUENCE</scope>
    <source>
        <strain evidence="4">Gz</strain>
        <tissue evidence="4">Muscle</tissue>
    </source>
</reference>
<dbReference type="EMBL" id="JAUPFM010000001">
    <property type="protein sequence ID" value="KAK2863408.1"/>
    <property type="molecule type" value="Genomic_DNA"/>
</dbReference>
<gene>
    <name evidence="4" type="ORF">Q5P01_002941</name>
</gene>
<keyword evidence="1" id="KW-0472">Membrane</keyword>
<dbReference type="AlphaFoldDB" id="A0AA88P1X6"/>
<dbReference type="SMART" id="SM00409">
    <property type="entry name" value="IG"/>
    <property type="match status" value="1"/>
</dbReference>
<feature type="domain" description="Ig-like" evidence="3">
    <location>
        <begin position="19"/>
        <end position="130"/>
    </location>
</feature>
<protein>
    <recommendedName>
        <fullName evidence="3">Ig-like domain-containing protein</fullName>
    </recommendedName>
</protein>
<keyword evidence="5" id="KW-1185">Reference proteome</keyword>
<dbReference type="InterPro" id="IPR013106">
    <property type="entry name" value="Ig_V-set"/>
</dbReference>